<dbReference type="Proteomes" id="UP001357485">
    <property type="component" value="Unassembled WGS sequence"/>
</dbReference>
<sequence>MLVGCIAHARRPDELVLVLIDAGGGEGCIAFVRSLFTGLGVLTSHSRCDAVSSSGVETKAPGILFVGDGGSRRELLGNSVFGGGMDKRQCWVNMSPMF</sequence>
<reference evidence="1 2" key="1">
    <citation type="submission" date="2023-08" db="EMBL/GenBank/DDBJ databases">
        <title>Black Yeasts Isolated from many extreme environments.</title>
        <authorList>
            <person name="Coleine C."/>
            <person name="Stajich J.E."/>
            <person name="Selbmann L."/>
        </authorList>
    </citation>
    <scope>NUCLEOTIDE SEQUENCE [LARGE SCALE GENOMIC DNA]</scope>
    <source>
        <strain evidence="1 2">CCFEE 536</strain>
    </source>
</reference>
<proteinExistence type="predicted"/>
<dbReference type="EMBL" id="JAVRRA010000005">
    <property type="protein sequence ID" value="KAK5296681.1"/>
    <property type="molecule type" value="Genomic_DNA"/>
</dbReference>
<comment type="caution">
    <text evidence="1">The sequence shown here is derived from an EMBL/GenBank/DDBJ whole genome shotgun (WGS) entry which is preliminary data.</text>
</comment>
<evidence type="ECO:0000313" key="1">
    <source>
        <dbReference type="EMBL" id="KAK5296681.1"/>
    </source>
</evidence>
<evidence type="ECO:0000313" key="2">
    <source>
        <dbReference type="Proteomes" id="UP001357485"/>
    </source>
</evidence>
<keyword evidence="2" id="KW-1185">Reference proteome</keyword>
<accession>A0ABR0MB06</accession>
<organism evidence="1 2">
    <name type="scientific">Cryomyces antarcticus</name>
    <dbReference type="NCBI Taxonomy" id="329879"/>
    <lineage>
        <taxon>Eukaryota</taxon>
        <taxon>Fungi</taxon>
        <taxon>Dikarya</taxon>
        <taxon>Ascomycota</taxon>
        <taxon>Pezizomycotina</taxon>
        <taxon>Dothideomycetes</taxon>
        <taxon>Dothideomycetes incertae sedis</taxon>
        <taxon>Cryomyces</taxon>
    </lineage>
</organism>
<protein>
    <submittedName>
        <fullName evidence="1">Uncharacterized protein</fullName>
    </submittedName>
</protein>
<gene>
    <name evidence="1" type="ORF">LTR16_000256</name>
</gene>
<name>A0ABR0MB06_9PEZI</name>